<dbReference type="InterPro" id="IPR016161">
    <property type="entry name" value="Ald_DH/histidinol_DH"/>
</dbReference>
<dbReference type="InterPro" id="IPR029510">
    <property type="entry name" value="Ald_DH_CS_GLU"/>
</dbReference>
<evidence type="ECO:0000256" key="2">
    <source>
        <dbReference type="PROSITE-ProRule" id="PRU10007"/>
    </source>
</evidence>
<dbReference type="PROSITE" id="PS00070">
    <property type="entry name" value="ALDEHYDE_DEHYDR_CYS"/>
    <property type="match status" value="1"/>
</dbReference>
<dbReference type="InterPro" id="IPR015590">
    <property type="entry name" value="Aldehyde_DH_dom"/>
</dbReference>
<dbReference type="PROSITE" id="PS00687">
    <property type="entry name" value="ALDEHYDE_DEHYDR_GLU"/>
    <property type="match status" value="1"/>
</dbReference>
<evidence type="ECO:0000313" key="6">
    <source>
        <dbReference type="Proteomes" id="UP001550210"/>
    </source>
</evidence>
<dbReference type="RefSeq" id="WP_355403951.1">
    <property type="nucleotide sequence ID" value="NZ_JBEGHN010000011.1"/>
</dbReference>
<dbReference type="EMBL" id="JBEXPZ010000078">
    <property type="protein sequence ID" value="MET9850630.1"/>
    <property type="molecule type" value="Genomic_DNA"/>
</dbReference>
<dbReference type="InterPro" id="IPR016162">
    <property type="entry name" value="Ald_DH_N"/>
</dbReference>
<feature type="domain" description="Aldehyde dehydrogenase" evidence="4">
    <location>
        <begin position="24"/>
        <end position="489"/>
    </location>
</feature>
<evidence type="ECO:0000259" key="4">
    <source>
        <dbReference type="Pfam" id="PF00171"/>
    </source>
</evidence>
<sequence>MLTRAEAERLVSTVPTGPYLAGRWDSSQSTDTFDVIDPVTEHRLTTVAAAGIREVEGAVSHARTAMDEGEWGRTDGSVRALLLHRLADLIEARSEEFATLESLDIGKPCFEPRAIDLPQTIQTFRYFAGWADKVEGRSVPTSSYMGRPTHSYTVREPVGVVAAITPWNSPTMIGAWKIAPALAAGCAVVLKPPEDAPLTSLLLASLIEEAGFPAGAFSVLPGLGAVTGQALIDHPGVDKISFTGSPETGHKVALAAAKGFRRTTLELGGKSPQIVFADADLDEAAQGVAVGIFANQGEVCAAGSRILVARSVYTEFVERLVARARAIKVGDPFDEGTTMGALINARQLGRVCEYIAAGVDEGARLITGGGRPHARGFFVEPTLFADVDNAMTIARREIFGPVGAVIPFDTESDAITMANDSDYALAATLWTADVSRAHVVARRVKAGAVAINGWAPLDPRVPWGGSRLSGQGRELGWAGIEANTEEKTVTAVLSYTPDK</sequence>
<name>A0ABV2VBG1_9ACTN</name>
<gene>
    <name evidence="5" type="ORF">ABZZ21_40020</name>
</gene>
<proteinExistence type="inferred from homology"/>
<evidence type="ECO:0000256" key="3">
    <source>
        <dbReference type="RuleBase" id="RU003345"/>
    </source>
</evidence>
<dbReference type="InterPro" id="IPR016160">
    <property type="entry name" value="Ald_DH_CS_CYS"/>
</dbReference>
<dbReference type="PANTHER" id="PTHR11699">
    <property type="entry name" value="ALDEHYDE DEHYDROGENASE-RELATED"/>
    <property type="match status" value="1"/>
</dbReference>
<evidence type="ECO:0000313" key="5">
    <source>
        <dbReference type="EMBL" id="MET9850630.1"/>
    </source>
</evidence>
<dbReference type="SUPFAM" id="SSF53720">
    <property type="entry name" value="ALDH-like"/>
    <property type="match status" value="1"/>
</dbReference>
<dbReference type="InterPro" id="IPR016163">
    <property type="entry name" value="Ald_DH_C"/>
</dbReference>
<reference evidence="5 6" key="1">
    <citation type="submission" date="2024-06" db="EMBL/GenBank/DDBJ databases">
        <title>The Natural Products Discovery Center: Release of the First 8490 Sequenced Strains for Exploring Actinobacteria Biosynthetic Diversity.</title>
        <authorList>
            <person name="Kalkreuter E."/>
            <person name="Kautsar S.A."/>
            <person name="Yang D."/>
            <person name="Bader C.D."/>
            <person name="Teijaro C.N."/>
            <person name="Fluegel L."/>
            <person name="Davis C.M."/>
            <person name="Simpson J.R."/>
            <person name="Lauterbach L."/>
            <person name="Steele A.D."/>
            <person name="Gui C."/>
            <person name="Meng S."/>
            <person name="Li G."/>
            <person name="Viehrig K."/>
            <person name="Ye F."/>
            <person name="Su P."/>
            <person name="Kiefer A.F."/>
            <person name="Nichols A."/>
            <person name="Cepeda A.J."/>
            <person name="Yan W."/>
            <person name="Fan B."/>
            <person name="Jiang Y."/>
            <person name="Adhikari A."/>
            <person name="Zheng C.-J."/>
            <person name="Schuster L."/>
            <person name="Cowan T.M."/>
            <person name="Smanski M.J."/>
            <person name="Chevrette M.G."/>
            <person name="De Carvalho L.P.S."/>
            <person name="Shen B."/>
        </authorList>
    </citation>
    <scope>NUCLEOTIDE SEQUENCE [LARGE SCALE GENOMIC DNA]</scope>
    <source>
        <strain evidence="5 6">NPDC006434</strain>
    </source>
</reference>
<dbReference type="Pfam" id="PF00171">
    <property type="entry name" value="Aldedh"/>
    <property type="match status" value="1"/>
</dbReference>
<dbReference type="Gene3D" id="3.40.309.10">
    <property type="entry name" value="Aldehyde Dehydrogenase, Chain A, domain 2"/>
    <property type="match status" value="1"/>
</dbReference>
<comment type="caution">
    <text evidence="5">The sequence shown here is derived from an EMBL/GenBank/DDBJ whole genome shotgun (WGS) entry which is preliminary data.</text>
</comment>
<organism evidence="5 6">
    <name type="scientific">Streptomyces ossamyceticus</name>
    <dbReference type="NCBI Taxonomy" id="249581"/>
    <lineage>
        <taxon>Bacteria</taxon>
        <taxon>Bacillati</taxon>
        <taxon>Actinomycetota</taxon>
        <taxon>Actinomycetes</taxon>
        <taxon>Kitasatosporales</taxon>
        <taxon>Streptomycetaceae</taxon>
        <taxon>Streptomyces</taxon>
    </lineage>
</organism>
<keyword evidence="1 3" id="KW-0560">Oxidoreductase</keyword>
<protein>
    <submittedName>
        <fullName evidence="5">Aldehyde dehydrogenase family protein</fullName>
    </submittedName>
</protein>
<keyword evidence="6" id="KW-1185">Reference proteome</keyword>
<comment type="similarity">
    <text evidence="3">Belongs to the aldehyde dehydrogenase family.</text>
</comment>
<evidence type="ECO:0000256" key="1">
    <source>
        <dbReference type="ARBA" id="ARBA00023002"/>
    </source>
</evidence>
<accession>A0ABV2VBG1</accession>
<feature type="active site" evidence="2">
    <location>
        <position position="266"/>
    </location>
</feature>
<dbReference type="Gene3D" id="3.40.605.10">
    <property type="entry name" value="Aldehyde Dehydrogenase, Chain A, domain 1"/>
    <property type="match status" value="1"/>
</dbReference>
<dbReference type="Proteomes" id="UP001550210">
    <property type="component" value="Unassembled WGS sequence"/>
</dbReference>